<evidence type="ECO:0008006" key="3">
    <source>
        <dbReference type="Google" id="ProtNLM"/>
    </source>
</evidence>
<protein>
    <recommendedName>
        <fullName evidence="3">Phosphoglycolate phosphatase</fullName>
    </recommendedName>
</protein>
<dbReference type="Proteomes" id="UP000029224">
    <property type="component" value="Unassembled WGS sequence"/>
</dbReference>
<dbReference type="EMBL" id="BBMT01000006">
    <property type="protein sequence ID" value="GAL35016.1"/>
    <property type="molecule type" value="Genomic_DNA"/>
</dbReference>
<proteinExistence type="predicted"/>
<evidence type="ECO:0000313" key="1">
    <source>
        <dbReference type="EMBL" id="GAL35016.1"/>
    </source>
</evidence>
<dbReference type="Gene3D" id="3.40.50.1000">
    <property type="entry name" value="HAD superfamily/HAD-like"/>
    <property type="match status" value="1"/>
</dbReference>
<gene>
    <name evidence="1" type="ORF">JCM19240_3386</name>
</gene>
<sequence length="59" mass="6484">MLGDSISDIKAANESDALSIAVTWGWQPQGYLEKQNPTLVVHHTYDIAKAVTSLETQLK</sequence>
<reference evidence="1 2" key="2">
    <citation type="submission" date="2014-09" db="EMBL/GenBank/DDBJ databases">
        <authorList>
            <consortium name="NBRP consortium"/>
            <person name="Sawabe T."/>
            <person name="Meirelles P."/>
            <person name="Nakanishi M."/>
            <person name="Sayaka M."/>
            <person name="Hattori M."/>
            <person name="Ohkuma M."/>
        </authorList>
    </citation>
    <scope>NUCLEOTIDE SEQUENCE [LARGE SCALE GENOMIC DNA]</scope>
    <source>
        <strain evidence="1 2">JCM 19240</strain>
    </source>
</reference>
<dbReference type="AlphaFoldDB" id="A0A090T538"/>
<reference evidence="1 2" key="1">
    <citation type="submission" date="2014-09" db="EMBL/GenBank/DDBJ databases">
        <title>Vibrio maritimus JCM 19240. (C210) whole genome shotgun sequence.</title>
        <authorList>
            <person name="Sawabe T."/>
            <person name="Meirelles P."/>
            <person name="Nakanishi M."/>
            <person name="Sayaka M."/>
            <person name="Hattori M."/>
            <person name="Ohkuma M."/>
        </authorList>
    </citation>
    <scope>NUCLEOTIDE SEQUENCE [LARGE SCALE GENOMIC DNA]</scope>
    <source>
        <strain evidence="1 2">JCM 19240</strain>
    </source>
</reference>
<comment type="caution">
    <text evidence="1">The sequence shown here is derived from an EMBL/GenBank/DDBJ whole genome shotgun (WGS) entry which is preliminary data.</text>
</comment>
<dbReference type="InterPro" id="IPR036412">
    <property type="entry name" value="HAD-like_sf"/>
</dbReference>
<dbReference type="InterPro" id="IPR023214">
    <property type="entry name" value="HAD_sf"/>
</dbReference>
<evidence type="ECO:0000313" key="2">
    <source>
        <dbReference type="Proteomes" id="UP000029224"/>
    </source>
</evidence>
<name>A0A090T538_9VIBR</name>
<organism evidence="1 2">
    <name type="scientific">Vibrio maritimus</name>
    <dbReference type="NCBI Taxonomy" id="990268"/>
    <lineage>
        <taxon>Bacteria</taxon>
        <taxon>Pseudomonadati</taxon>
        <taxon>Pseudomonadota</taxon>
        <taxon>Gammaproteobacteria</taxon>
        <taxon>Vibrionales</taxon>
        <taxon>Vibrionaceae</taxon>
        <taxon>Vibrio</taxon>
    </lineage>
</organism>
<accession>A0A090T538</accession>
<dbReference type="SUPFAM" id="SSF56784">
    <property type="entry name" value="HAD-like"/>
    <property type="match status" value="1"/>
</dbReference>
<keyword evidence="2" id="KW-1185">Reference proteome</keyword>
<dbReference type="OrthoDB" id="9807630at2"/>
<dbReference type="Pfam" id="PF13242">
    <property type="entry name" value="Hydrolase_like"/>
    <property type="match status" value="1"/>
</dbReference>